<feature type="region of interest" description="Disordered" evidence="1">
    <location>
        <begin position="545"/>
        <end position="585"/>
    </location>
</feature>
<dbReference type="InterPro" id="IPR036397">
    <property type="entry name" value="RNaseH_sf"/>
</dbReference>
<dbReference type="GeneID" id="756996"/>
<sequence>MTSCRLVASSILSTNLRPCLDGIPCSHWEARQWIKQYLNKRGGWADLSTICTARSSVPRTDSFPCRCKVTEVMRSTTFLKEFLVRENVVCLMTTYESGLRKMKHLLEEKGPLTMNTLLRNLRQKVTEGEEVALGRNRKELKTTICNESAIFVREQSTGLIVLRGVHAVLDPSCCHSGIIGWIEQYLKEHAGWTSIDDMDKVRSELLTSKYSCQCAIRSLLMLPNIRKHFHMQGNTVYEKSYHQSGLQKVTDVLVRNGPQKVDDLLHMLKEAEHLSERELRALGDNKKDFAETISKEPQMFQPLSQSGRVHLKAGSFKPCRHYVRIEWINRYLKERDEWVSIGEITAAISKIPTHDGECSCDISTILLDDKLPFHVQGNQVMSQSLFTSNYERGIKKIKVFLQKNGPQPVGILLNMLKHEKIMTANEEKVTGRNKKELAYTIAREPKIFKFASPPGIVMLRNTHHEGSNQVTKVVEYLEKYLRTSKTSFVKTLLNQVVRHESLSTGCISGMHSLRKLLAAYPDRFLIHGDGRVSLTKSRRMALSDPAKSCATKRYGTSESASTLSTKEIRVGQSAEETAQRRVHSSFTGDIISSKPLDISDKNNNLDSITSNKQRESFHEACKSESSRDLDRGLRFVEKLLESHGPMVLQDIHTSIVASHKLDRPTRRTLGRTPEELLSILLFQKDTFHVIPPSDLVVLHKTTQMRLNPWTTGLKKVEEYLTESRQLNRLVDFIRENLTAKERQVFGHTKKKVKHTLAHYQDIFLNNSGTISLRSAHGQSSSKGKRKMRKKRSSTLVNQSEGMKDGEEMDDENPSKKPRMEPTFPTAAGPVVVHVVQTAEEWIQACHPLFGSASSVVGIDCDSKWFVMRQWDGKVIATKIQKYVPMASHPSTETSASGSQELGVANSFGESSTTSQEPVEECRASSKTGDIFHQLLLLLTSTTVLKVVFDVQRICAILCEKMPLRLDNVFDIKVANQLISCTSHCIPDPPSFTELCEKYSVTPSAVVHVSCQIPGGVDASDVAIIKNMAVMTCTLIPHFLHKMFRDMKVELLTEHNCIVEELCKAWGPSLQSRGQPTQLRSPKTYHNISSVREQGMSSPQLPNPHLPDPPVLCVEDDCSAWEVGYDPGRCLPKNPNTISVQGQGMSSTQLPNPHLPDPPVLCVEDECSAWEAGYDPGRCLPKNPNTISVQGQEMSLTSTQMPNPRLPDPPVLQAGERCIPWDLIRGQEDVFLRMLAQIQAKNAGCLPKNPNTISVQGQEMSLTRTQMPNPPLPLPPILQAGERCIPWDLIRGQEDVFLRMLAQIQAKNAGCL</sequence>
<proteinExistence type="predicted"/>
<dbReference type="GO" id="GO:0003676">
    <property type="term" value="F:nucleic acid binding"/>
    <property type="evidence" value="ECO:0007669"/>
    <property type="project" value="InterPro"/>
</dbReference>
<feature type="region of interest" description="Disordered" evidence="1">
    <location>
        <begin position="773"/>
        <end position="824"/>
    </location>
</feature>
<accession>A0A7M7SSZ9</accession>
<evidence type="ECO:0000256" key="1">
    <source>
        <dbReference type="SAM" id="MobiDB-lite"/>
    </source>
</evidence>
<feature type="region of interest" description="Disordered" evidence="1">
    <location>
        <begin position="886"/>
        <end position="919"/>
    </location>
</feature>
<evidence type="ECO:0000313" key="3">
    <source>
        <dbReference type="Proteomes" id="UP000007110"/>
    </source>
</evidence>
<dbReference type="OrthoDB" id="10136795at2759"/>
<feature type="compositionally biased region" description="Polar residues" evidence="1">
    <location>
        <begin position="888"/>
        <end position="899"/>
    </location>
</feature>
<dbReference type="OMA" id="DSASICK"/>
<dbReference type="RefSeq" id="XP_030828934.1">
    <property type="nucleotide sequence ID" value="XM_030973074.1"/>
</dbReference>
<dbReference type="EnsemblMetazoa" id="XM_030973074">
    <property type="protein sequence ID" value="XP_030828934"/>
    <property type="gene ID" value="LOC756996"/>
</dbReference>
<reference evidence="2" key="2">
    <citation type="submission" date="2021-01" db="UniProtKB">
        <authorList>
            <consortium name="EnsemblMetazoa"/>
        </authorList>
    </citation>
    <scope>IDENTIFICATION</scope>
</reference>
<feature type="compositionally biased region" description="Polar residues" evidence="1">
    <location>
        <begin position="907"/>
        <end position="916"/>
    </location>
</feature>
<protein>
    <submittedName>
        <fullName evidence="2">Uncharacterized protein</fullName>
    </submittedName>
</protein>
<organism evidence="2 3">
    <name type="scientific">Strongylocentrotus purpuratus</name>
    <name type="common">Purple sea urchin</name>
    <dbReference type="NCBI Taxonomy" id="7668"/>
    <lineage>
        <taxon>Eukaryota</taxon>
        <taxon>Metazoa</taxon>
        <taxon>Echinodermata</taxon>
        <taxon>Eleutherozoa</taxon>
        <taxon>Echinozoa</taxon>
        <taxon>Echinoidea</taxon>
        <taxon>Euechinoidea</taxon>
        <taxon>Echinacea</taxon>
        <taxon>Camarodonta</taxon>
        <taxon>Echinidea</taxon>
        <taxon>Strongylocentrotidae</taxon>
        <taxon>Strongylocentrotus</taxon>
    </lineage>
</organism>
<feature type="compositionally biased region" description="Basic residues" evidence="1">
    <location>
        <begin position="782"/>
        <end position="792"/>
    </location>
</feature>
<dbReference type="Gene3D" id="3.30.420.10">
    <property type="entry name" value="Ribonuclease H-like superfamily/Ribonuclease H"/>
    <property type="match status" value="1"/>
</dbReference>
<dbReference type="InParanoid" id="A0A7M7SSZ9"/>
<name>A0A7M7SSZ9_STRPU</name>
<reference evidence="3" key="1">
    <citation type="submission" date="2015-02" db="EMBL/GenBank/DDBJ databases">
        <title>Genome sequencing for Strongylocentrotus purpuratus.</title>
        <authorList>
            <person name="Murali S."/>
            <person name="Liu Y."/>
            <person name="Vee V."/>
            <person name="English A."/>
            <person name="Wang M."/>
            <person name="Skinner E."/>
            <person name="Han Y."/>
            <person name="Muzny D.M."/>
            <person name="Worley K.C."/>
            <person name="Gibbs R.A."/>
        </authorList>
    </citation>
    <scope>NUCLEOTIDE SEQUENCE</scope>
</reference>
<dbReference type="Proteomes" id="UP000007110">
    <property type="component" value="Unassembled WGS sequence"/>
</dbReference>
<evidence type="ECO:0000313" key="2">
    <source>
        <dbReference type="EnsemblMetazoa" id="XP_030828934"/>
    </source>
</evidence>
<feature type="compositionally biased region" description="Polar residues" evidence="1">
    <location>
        <begin position="554"/>
        <end position="565"/>
    </location>
</feature>
<dbReference type="KEGG" id="spu:756996"/>
<keyword evidence="3" id="KW-1185">Reference proteome</keyword>